<sequence>MFSGNVFQPLLVGMRLRCVKVKQQETVDFSIKSPRHHGIADFDSEHCGEKLDFRAEWIAAVVSAGSVLFDVDCDVDMWMWICGCI</sequence>
<reference evidence="1 2" key="1">
    <citation type="submission" date="2018-05" db="EMBL/GenBank/DDBJ databases">
        <title>Evolution of small genomes with special reference to Mycobacterium leprae.</title>
        <authorList>
            <person name="Mohanty P.S."/>
            <person name="Bansal A.K."/>
            <person name="Gupta U.D."/>
            <person name="Naaz F."/>
            <person name="Dwivedi V.D."/>
            <person name="Singh H."/>
            <person name="Gupta G."/>
            <person name="Sharma S."/>
            <person name="Arora M."/>
        </authorList>
    </citation>
    <scope>NUCLEOTIDE SEQUENCE [LARGE SCALE GENOMIC DNA]</scope>
    <source>
        <strain evidence="1 2">MRHRU-235-G</strain>
    </source>
</reference>
<dbReference type="EMBL" id="CP029543">
    <property type="protein sequence ID" value="AWV48635.1"/>
    <property type="molecule type" value="Genomic_DNA"/>
</dbReference>
<dbReference type="Proteomes" id="UP000249682">
    <property type="component" value="Chromosome"/>
</dbReference>
<name>A0AAD0P5H2_MYCLR</name>
<gene>
    <name evidence="1" type="ORF">DIJ64_12895</name>
</gene>
<accession>A0AAD0P5H2</accession>
<protein>
    <submittedName>
        <fullName evidence="1">Uncharacterized protein</fullName>
    </submittedName>
</protein>
<evidence type="ECO:0000313" key="1">
    <source>
        <dbReference type="EMBL" id="AWV48635.1"/>
    </source>
</evidence>
<proteinExistence type="predicted"/>
<dbReference type="AlphaFoldDB" id="A0AAD0P5H2"/>
<evidence type="ECO:0000313" key="2">
    <source>
        <dbReference type="Proteomes" id="UP000249682"/>
    </source>
</evidence>
<organism evidence="1 2">
    <name type="scientific">Mycobacterium leprae</name>
    <dbReference type="NCBI Taxonomy" id="1769"/>
    <lineage>
        <taxon>Bacteria</taxon>
        <taxon>Bacillati</taxon>
        <taxon>Actinomycetota</taxon>
        <taxon>Actinomycetes</taxon>
        <taxon>Mycobacteriales</taxon>
        <taxon>Mycobacteriaceae</taxon>
        <taxon>Mycobacterium</taxon>
    </lineage>
</organism>